<dbReference type="AlphaFoldDB" id="A0A0L0NSX2"/>
<evidence type="ECO:0000313" key="2">
    <source>
        <dbReference type="Proteomes" id="UP000037122"/>
    </source>
</evidence>
<sequence length="51" mass="5786">MRHILCTTKEQVEQGMIKFSASLIVPKDGMSVLSPRQSAHIPESILTMKMW</sequence>
<gene>
    <name evidence="1" type="ORF">QG37_06888</name>
</gene>
<comment type="caution">
    <text evidence="1">The sequence shown here is derived from an EMBL/GenBank/DDBJ whole genome shotgun (WGS) entry which is preliminary data.</text>
</comment>
<reference evidence="2" key="1">
    <citation type="journal article" date="2015" name="BMC Genomics">
        <title>Draft genome of a commonly misdiagnosed multidrug resistant pathogen Candida auris.</title>
        <authorList>
            <person name="Chatterjee S."/>
            <person name="Alampalli S.V."/>
            <person name="Nageshan R.K."/>
            <person name="Chettiar S.T."/>
            <person name="Joshi S."/>
            <person name="Tatu U.S."/>
        </authorList>
    </citation>
    <scope>NUCLEOTIDE SEQUENCE [LARGE SCALE GENOMIC DNA]</scope>
    <source>
        <strain evidence="2">6684</strain>
    </source>
</reference>
<proteinExistence type="predicted"/>
<organism evidence="1 2">
    <name type="scientific">Candidozyma auris</name>
    <name type="common">Yeast</name>
    <name type="synonym">Candida auris</name>
    <dbReference type="NCBI Taxonomy" id="498019"/>
    <lineage>
        <taxon>Eukaryota</taxon>
        <taxon>Fungi</taxon>
        <taxon>Dikarya</taxon>
        <taxon>Ascomycota</taxon>
        <taxon>Saccharomycotina</taxon>
        <taxon>Pichiomycetes</taxon>
        <taxon>Metschnikowiaceae</taxon>
        <taxon>Candidozyma</taxon>
    </lineage>
</organism>
<evidence type="ECO:0000313" key="1">
    <source>
        <dbReference type="EMBL" id="KND96775.1"/>
    </source>
</evidence>
<name>A0A0L0NSX2_CANAR</name>
<dbReference type="VEuPathDB" id="FungiDB:QG37_06888"/>
<dbReference type="Proteomes" id="UP000037122">
    <property type="component" value="Unassembled WGS sequence"/>
</dbReference>
<dbReference type="EMBL" id="LGST01000050">
    <property type="protein sequence ID" value="KND96775.1"/>
    <property type="molecule type" value="Genomic_DNA"/>
</dbReference>
<protein>
    <submittedName>
        <fullName evidence="1">Uncharacterized protein</fullName>
    </submittedName>
</protein>
<accession>A0A0L0NSX2</accession>